<dbReference type="Proteomes" id="UP000650466">
    <property type="component" value="Unassembled WGS sequence"/>
</dbReference>
<comment type="caution">
    <text evidence="1">The sequence shown here is derived from an EMBL/GenBank/DDBJ whole genome shotgun (WGS) entry which is preliminary data.</text>
</comment>
<dbReference type="EMBL" id="JACVVD010000004">
    <property type="protein sequence ID" value="MBD0381266.1"/>
    <property type="molecule type" value="Genomic_DNA"/>
</dbReference>
<protein>
    <submittedName>
        <fullName evidence="1">Uncharacterized protein</fullName>
    </submittedName>
</protein>
<keyword evidence="2" id="KW-1185">Reference proteome</keyword>
<dbReference type="AlphaFoldDB" id="A0A926QJ20"/>
<dbReference type="RefSeq" id="WP_188175056.1">
    <property type="nucleotide sequence ID" value="NZ_JACVVD010000004.1"/>
</dbReference>
<name>A0A926QJ20_9BACL</name>
<reference evidence="1" key="1">
    <citation type="submission" date="2020-09" db="EMBL/GenBank/DDBJ databases">
        <title>Draft Genome Sequence of Paenibacillus sp. WST5.</title>
        <authorList>
            <person name="Bao Z."/>
        </authorList>
    </citation>
    <scope>NUCLEOTIDE SEQUENCE</scope>
    <source>
        <strain evidence="1">WST5</strain>
    </source>
</reference>
<sequence length="69" mass="7702">MKGAKWILAAAAVTVYVAVPAYRYYVIGAWVAHKILNDRPGRYRVVSKQSRDYKRIVGGTHHGAMAKTL</sequence>
<accession>A0A926QJ20</accession>
<evidence type="ECO:0000313" key="2">
    <source>
        <dbReference type="Proteomes" id="UP000650466"/>
    </source>
</evidence>
<proteinExistence type="predicted"/>
<gene>
    <name evidence="1" type="ORF">ICC18_14165</name>
</gene>
<evidence type="ECO:0000313" key="1">
    <source>
        <dbReference type="EMBL" id="MBD0381266.1"/>
    </source>
</evidence>
<organism evidence="1 2">
    <name type="scientific">Paenibacillus sedimenti</name>
    <dbReference type="NCBI Taxonomy" id="2770274"/>
    <lineage>
        <taxon>Bacteria</taxon>
        <taxon>Bacillati</taxon>
        <taxon>Bacillota</taxon>
        <taxon>Bacilli</taxon>
        <taxon>Bacillales</taxon>
        <taxon>Paenibacillaceae</taxon>
        <taxon>Paenibacillus</taxon>
    </lineage>
</organism>